<comment type="similarity">
    <text evidence="1">Belongs to the bacterial solute-binding protein 9 family.</text>
</comment>
<dbReference type="PANTHER" id="PTHR42953:SF3">
    <property type="entry name" value="HIGH-AFFINITY ZINC UPTAKE SYSTEM PROTEIN ZNUA"/>
    <property type="match status" value="1"/>
</dbReference>
<dbReference type="InterPro" id="IPR050492">
    <property type="entry name" value="Bact_metal-bind_prot9"/>
</dbReference>
<sequence>MKIRTSVLVATAATASLLLTGCSTAESPADSSAEGSGPAADGVLPLAAAFYPLQFVAERVGGDQVSVLPLTAPGVEPHDLELSPSVVRELQDAELVLYLSEFQPAVDDAVETTGVRAFDAHHIVEEHEAAHEDEAHDDEEEEAHEEDDDGHDHSAGDPHFWLDPALLAEYAHEVSVELSGVDPDNAEAYAANAEELETELLALDQSFTDALSQCERSDIFVSHEAFGFLTERFGLEQHGLSGLDPDAEPSPARVREVRDEVQATGATTVYSESLVDAAAIEALAADAGVQTAVLDPVEGVSGDDDYIDVMTRNLDALRAGLGCN</sequence>
<keyword evidence="3 5" id="KW-0732">Signal</keyword>
<evidence type="ECO:0000256" key="2">
    <source>
        <dbReference type="ARBA" id="ARBA00022448"/>
    </source>
</evidence>
<proteinExistence type="inferred from homology"/>
<dbReference type="RefSeq" id="WP_301143106.1">
    <property type="nucleotide sequence ID" value="NZ_JAUHQA010000001.1"/>
</dbReference>
<name>A0ABT8GJ44_9MICO</name>
<gene>
    <name evidence="6" type="ORF">QQX02_10970</name>
</gene>
<dbReference type="SUPFAM" id="SSF53807">
    <property type="entry name" value="Helical backbone' metal receptor"/>
    <property type="match status" value="1"/>
</dbReference>
<comment type="caution">
    <text evidence="6">The sequence shown here is derived from an EMBL/GenBank/DDBJ whole genome shotgun (WGS) entry which is preliminary data.</text>
</comment>
<evidence type="ECO:0000256" key="5">
    <source>
        <dbReference type="SAM" id="SignalP"/>
    </source>
</evidence>
<dbReference type="Proteomes" id="UP001172708">
    <property type="component" value="Unassembled WGS sequence"/>
</dbReference>
<feature type="chain" id="PRO_5047178014" evidence="5">
    <location>
        <begin position="26"/>
        <end position="324"/>
    </location>
</feature>
<organism evidence="6 7">
    <name type="scientific">Demequina muriae</name>
    <dbReference type="NCBI Taxonomy" id="3051664"/>
    <lineage>
        <taxon>Bacteria</taxon>
        <taxon>Bacillati</taxon>
        <taxon>Actinomycetota</taxon>
        <taxon>Actinomycetes</taxon>
        <taxon>Micrococcales</taxon>
        <taxon>Demequinaceae</taxon>
        <taxon>Demequina</taxon>
    </lineage>
</organism>
<dbReference type="InterPro" id="IPR006127">
    <property type="entry name" value="ZnuA-like"/>
</dbReference>
<dbReference type="PROSITE" id="PS51257">
    <property type="entry name" value="PROKAR_LIPOPROTEIN"/>
    <property type="match status" value="1"/>
</dbReference>
<accession>A0ABT8GJ44</accession>
<feature type="signal peptide" evidence="5">
    <location>
        <begin position="1"/>
        <end position="25"/>
    </location>
</feature>
<dbReference type="EMBL" id="JAUHQA010000001">
    <property type="protein sequence ID" value="MDN4481447.1"/>
    <property type="molecule type" value="Genomic_DNA"/>
</dbReference>
<evidence type="ECO:0000256" key="3">
    <source>
        <dbReference type="ARBA" id="ARBA00022729"/>
    </source>
</evidence>
<evidence type="ECO:0000313" key="7">
    <source>
        <dbReference type="Proteomes" id="UP001172708"/>
    </source>
</evidence>
<dbReference type="Pfam" id="PF01297">
    <property type="entry name" value="ZnuA"/>
    <property type="match status" value="1"/>
</dbReference>
<evidence type="ECO:0000313" key="6">
    <source>
        <dbReference type="EMBL" id="MDN4481447.1"/>
    </source>
</evidence>
<feature type="compositionally biased region" description="Acidic residues" evidence="4">
    <location>
        <begin position="135"/>
        <end position="149"/>
    </location>
</feature>
<keyword evidence="7" id="KW-1185">Reference proteome</keyword>
<evidence type="ECO:0000256" key="1">
    <source>
        <dbReference type="ARBA" id="ARBA00011028"/>
    </source>
</evidence>
<evidence type="ECO:0000256" key="4">
    <source>
        <dbReference type="SAM" id="MobiDB-lite"/>
    </source>
</evidence>
<dbReference type="Gene3D" id="3.40.50.1980">
    <property type="entry name" value="Nitrogenase molybdenum iron protein domain"/>
    <property type="match status" value="2"/>
</dbReference>
<protein>
    <submittedName>
        <fullName evidence="6">Metal ABC transporter substrate-binding protein</fullName>
    </submittedName>
</protein>
<reference evidence="6" key="1">
    <citation type="submission" date="2023-06" db="EMBL/GenBank/DDBJ databases">
        <title>Egi l300058.</title>
        <authorList>
            <person name="Gao L."/>
            <person name="Fang B.-Z."/>
            <person name="Li W.-J."/>
        </authorList>
    </citation>
    <scope>NUCLEOTIDE SEQUENCE</scope>
    <source>
        <strain evidence="6">EGI L300058</strain>
    </source>
</reference>
<keyword evidence="2" id="KW-0813">Transport</keyword>
<feature type="region of interest" description="Disordered" evidence="4">
    <location>
        <begin position="128"/>
        <end position="158"/>
    </location>
</feature>
<dbReference type="PANTHER" id="PTHR42953">
    <property type="entry name" value="HIGH-AFFINITY ZINC UPTAKE SYSTEM PROTEIN ZNUA-RELATED"/>
    <property type="match status" value="1"/>
</dbReference>